<dbReference type="GO" id="GO:0070038">
    <property type="term" value="F:rRNA (pseudouridine-N3-)-methyltransferase activity"/>
    <property type="evidence" value="ECO:0007669"/>
    <property type="project" value="UniProtKB-UniRule"/>
</dbReference>
<dbReference type="InterPro" id="IPR029026">
    <property type="entry name" value="tRNA_m1G_MTases_N"/>
</dbReference>
<evidence type="ECO:0000256" key="4">
    <source>
        <dbReference type="ARBA" id="ARBA00022691"/>
    </source>
</evidence>
<dbReference type="Pfam" id="PF02590">
    <property type="entry name" value="SPOUT_MTase"/>
    <property type="match status" value="1"/>
</dbReference>
<dbReference type="PANTHER" id="PTHR33603:SF1">
    <property type="entry name" value="RIBOSOMAL RNA LARGE SUBUNIT METHYLTRANSFERASE H"/>
    <property type="match status" value="1"/>
</dbReference>
<evidence type="ECO:0000256" key="6">
    <source>
        <dbReference type="HAMAP-Rule" id="MF_00658"/>
    </source>
</evidence>
<dbReference type="InterPro" id="IPR029028">
    <property type="entry name" value="Alpha/beta_knot_MTases"/>
</dbReference>
<evidence type="ECO:0000313" key="8">
    <source>
        <dbReference type="Proteomes" id="UP000264445"/>
    </source>
</evidence>
<dbReference type="InterPro" id="IPR003742">
    <property type="entry name" value="RlmH-like"/>
</dbReference>
<dbReference type="Gene3D" id="3.40.1280.10">
    <property type="match status" value="1"/>
</dbReference>
<dbReference type="RefSeq" id="WP_278429490.1">
    <property type="nucleotide sequence ID" value="NZ_DOLB01000154.1"/>
</dbReference>
<reference evidence="7 8" key="1">
    <citation type="journal article" date="2018" name="Nat. Biotechnol.">
        <title>A standardized bacterial taxonomy based on genome phylogeny substantially revises the tree of life.</title>
        <authorList>
            <person name="Parks D.H."/>
            <person name="Chuvochina M."/>
            <person name="Waite D.W."/>
            <person name="Rinke C."/>
            <person name="Skarshewski A."/>
            <person name="Chaumeil P.A."/>
            <person name="Hugenholtz P."/>
        </authorList>
    </citation>
    <scope>NUCLEOTIDE SEQUENCE [LARGE SCALE GENOMIC DNA]</scope>
    <source>
        <strain evidence="7">UBA12544</strain>
    </source>
</reference>
<dbReference type="EC" id="2.1.1.177" evidence="6"/>
<comment type="similarity">
    <text evidence="5 6">Belongs to the RNA methyltransferase RlmH family.</text>
</comment>
<keyword evidence="4 6" id="KW-0949">S-adenosyl-L-methionine</keyword>
<comment type="subcellular location">
    <subcellularLocation>
        <location evidence="6">Cytoplasm</location>
    </subcellularLocation>
</comment>
<sequence>MNYKFFIIAKKIEPFYQEAIEEYFKRLQRFCSVSLSICKNSKKLPVKDLEKSYKILITPQGKTISSEKFALKIKDLEMKSITDITFLIGEGIEIFDEILTISQMKMSKGLTATLLAEQLYRAYKILRNEPYHK</sequence>
<dbReference type="PANTHER" id="PTHR33603">
    <property type="entry name" value="METHYLTRANSFERASE"/>
    <property type="match status" value="1"/>
</dbReference>
<dbReference type="HAMAP" id="MF_00658">
    <property type="entry name" value="23SrRNA_methyltr_H"/>
    <property type="match status" value="1"/>
</dbReference>
<proteinExistence type="inferred from homology"/>
<dbReference type="CDD" id="cd18081">
    <property type="entry name" value="RlmH-like"/>
    <property type="match status" value="1"/>
</dbReference>
<feature type="binding site" evidence="6">
    <location>
        <position position="89"/>
    </location>
    <ligand>
        <name>S-adenosyl-L-methionine</name>
        <dbReference type="ChEBI" id="CHEBI:59789"/>
    </ligand>
</feature>
<comment type="function">
    <text evidence="6">Specifically methylates the pseudouridine at position 1915 (m3Psi1915) in 23S rRNA.</text>
</comment>
<name>A0A101E5G6_9THEO</name>
<comment type="caution">
    <text evidence="7">The sequence shown here is derived from an EMBL/GenBank/DDBJ whole genome shotgun (WGS) entry which is preliminary data.</text>
</comment>
<gene>
    <name evidence="6" type="primary">rlmH</name>
    <name evidence="7" type="ORF">DEA61_10405</name>
</gene>
<protein>
    <recommendedName>
        <fullName evidence="6">Ribosomal RNA large subunit methyltransferase H</fullName>
        <ecNumber evidence="6">2.1.1.177</ecNumber>
    </recommendedName>
    <alternativeName>
        <fullName evidence="6">23S rRNA (pseudouridine1915-N3)-methyltransferase</fullName>
    </alternativeName>
    <alternativeName>
        <fullName evidence="6">23S rRNA m3Psi1915 methyltransferase</fullName>
    </alternativeName>
    <alternativeName>
        <fullName evidence="6">rRNA (pseudouridine-N3-)-methyltransferase RlmH</fullName>
    </alternativeName>
</protein>
<evidence type="ECO:0000256" key="2">
    <source>
        <dbReference type="ARBA" id="ARBA00022603"/>
    </source>
</evidence>
<accession>A0A101E5G6</accession>
<dbReference type="EMBL" id="DOLB01000154">
    <property type="protein sequence ID" value="HBT50171.1"/>
    <property type="molecule type" value="Genomic_DNA"/>
</dbReference>
<keyword evidence="6" id="KW-0963">Cytoplasm</keyword>
<dbReference type="AlphaFoldDB" id="A0A101E5G6"/>
<organism evidence="7 8">
    <name type="scientific">Caldanaerobacter subterraneus</name>
    <dbReference type="NCBI Taxonomy" id="911092"/>
    <lineage>
        <taxon>Bacteria</taxon>
        <taxon>Bacillati</taxon>
        <taxon>Bacillota</taxon>
        <taxon>Clostridia</taxon>
        <taxon>Thermoanaerobacterales</taxon>
        <taxon>Thermoanaerobacteraceae</taxon>
        <taxon>Caldanaerobacter</taxon>
    </lineage>
</organism>
<feature type="binding site" evidence="6">
    <location>
        <position position="57"/>
    </location>
    <ligand>
        <name>S-adenosyl-L-methionine</name>
        <dbReference type="ChEBI" id="CHEBI:59789"/>
    </ligand>
</feature>
<keyword evidence="3 6" id="KW-0808">Transferase</keyword>
<evidence type="ECO:0000256" key="5">
    <source>
        <dbReference type="ARBA" id="ARBA00038303"/>
    </source>
</evidence>
<comment type="catalytic activity">
    <reaction evidence="6">
        <text>pseudouridine(1915) in 23S rRNA + S-adenosyl-L-methionine = N(3)-methylpseudouridine(1915) in 23S rRNA + S-adenosyl-L-homocysteine + H(+)</text>
        <dbReference type="Rhea" id="RHEA:42752"/>
        <dbReference type="Rhea" id="RHEA-COMP:10221"/>
        <dbReference type="Rhea" id="RHEA-COMP:10222"/>
        <dbReference type="ChEBI" id="CHEBI:15378"/>
        <dbReference type="ChEBI" id="CHEBI:57856"/>
        <dbReference type="ChEBI" id="CHEBI:59789"/>
        <dbReference type="ChEBI" id="CHEBI:65314"/>
        <dbReference type="ChEBI" id="CHEBI:74486"/>
        <dbReference type="EC" id="2.1.1.177"/>
    </reaction>
</comment>
<keyword evidence="1 6" id="KW-0698">rRNA processing</keyword>
<evidence type="ECO:0000256" key="3">
    <source>
        <dbReference type="ARBA" id="ARBA00022679"/>
    </source>
</evidence>
<dbReference type="GO" id="GO:0005737">
    <property type="term" value="C:cytoplasm"/>
    <property type="evidence" value="ECO:0007669"/>
    <property type="project" value="UniProtKB-SubCell"/>
</dbReference>
<feature type="binding site" evidence="6">
    <location>
        <begin position="101"/>
        <end position="106"/>
    </location>
    <ligand>
        <name>S-adenosyl-L-methionine</name>
        <dbReference type="ChEBI" id="CHEBI:59789"/>
    </ligand>
</feature>
<dbReference type="Proteomes" id="UP000264445">
    <property type="component" value="Unassembled WGS sequence"/>
</dbReference>
<dbReference type="SUPFAM" id="SSF75217">
    <property type="entry name" value="alpha/beta knot"/>
    <property type="match status" value="1"/>
</dbReference>
<keyword evidence="2 6" id="KW-0489">Methyltransferase</keyword>
<comment type="subunit">
    <text evidence="6">Homodimer.</text>
</comment>
<evidence type="ECO:0000313" key="7">
    <source>
        <dbReference type="EMBL" id="HBT50171.1"/>
    </source>
</evidence>
<evidence type="ECO:0000256" key="1">
    <source>
        <dbReference type="ARBA" id="ARBA00022552"/>
    </source>
</evidence>